<protein>
    <submittedName>
        <fullName evidence="3">Uncharacterized protein</fullName>
    </submittedName>
</protein>
<keyword evidence="2" id="KW-1133">Transmembrane helix</keyword>
<evidence type="ECO:0000313" key="4">
    <source>
        <dbReference type="Proteomes" id="UP001437256"/>
    </source>
</evidence>
<name>A0ABR3A6C1_9AGAR</name>
<feature type="region of interest" description="Disordered" evidence="1">
    <location>
        <begin position="1"/>
        <end position="34"/>
    </location>
</feature>
<evidence type="ECO:0000256" key="1">
    <source>
        <dbReference type="SAM" id="MobiDB-lite"/>
    </source>
</evidence>
<accession>A0ABR3A6C1</accession>
<feature type="compositionally biased region" description="Pro residues" evidence="1">
    <location>
        <begin position="1"/>
        <end position="11"/>
    </location>
</feature>
<keyword evidence="2" id="KW-0812">Transmembrane</keyword>
<feature type="transmembrane region" description="Helical" evidence="2">
    <location>
        <begin position="75"/>
        <end position="96"/>
    </location>
</feature>
<feature type="transmembrane region" description="Helical" evidence="2">
    <location>
        <begin position="117"/>
        <end position="139"/>
    </location>
</feature>
<dbReference type="Pfam" id="PF11915">
    <property type="entry name" value="DUF3433"/>
    <property type="match status" value="1"/>
</dbReference>
<reference evidence="3 4" key="1">
    <citation type="submission" date="2024-05" db="EMBL/GenBank/DDBJ databases">
        <title>A draft genome resource for the thread blight pathogen Marasmius tenuissimus strain MS-2.</title>
        <authorList>
            <person name="Yulfo-Soto G.E."/>
            <person name="Baruah I.K."/>
            <person name="Amoako-Attah I."/>
            <person name="Bukari Y."/>
            <person name="Meinhardt L.W."/>
            <person name="Bailey B.A."/>
            <person name="Cohen S.P."/>
        </authorList>
    </citation>
    <scope>NUCLEOTIDE SEQUENCE [LARGE SCALE GENOMIC DNA]</scope>
    <source>
        <strain evidence="3 4">MS-2</strain>
    </source>
</reference>
<gene>
    <name evidence="3" type="ORF">AAF712_003733</name>
</gene>
<dbReference type="Proteomes" id="UP001437256">
    <property type="component" value="Unassembled WGS sequence"/>
</dbReference>
<dbReference type="PANTHER" id="PTHR37544:SF3">
    <property type="entry name" value="SPRAY"/>
    <property type="match status" value="1"/>
</dbReference>
<dbReference type="InterPro" id="IPR021840">
    <property type="entry name" value="DUF3433"/>
</dbReference>
<sequence length="753" mass="82281">MLPPGAAPPAIPRSAELVKDLSPPSPPSTPRQWLLDPEDQHVQYASYPENISEVTLKNIVPAKTWTPLPLRPYIYLPYVLFLVLLAVALEVALHVSQKNSGFEAHGDADTLSRPSGVWHYIYTLPPVALAMFVVGMWAWTDIEIKKLQPYVDLVQGDSPPHRSLLLDYTRHHTLLVWWPALTNKHYTVFLASLLAILSLAFQPLAAALLNVRDIYWSLPVITTTPNTLLGLAPGLSSPPASAILDIDSPISDMTAFLSASGFAAAFALNSDLPNPPFVTTDPTSADRDGWTVMDVAFPKSLPRNSTTVTMNVTALRTSPNCRKVQVSMTQLADSTWNNTIADEATNCGLTWNVTRTGPNLFGANVTLCANDTIPAPTEDNAAGKRETNPVVFWFFTYAPSARASATLCRPTIQLFDVTATLSLVPNFDVDSDVQSSLVKVVTRNSFGARSPAYTQFASNLSALVDSTTNSIAAFNGLDWDRAFTPNAPAVHDRLQGARLVMPAAIWRKATGTVGVEGAFGSEIFVTLSDRVYASYLSLLAKSLYFVPYRQGQAQDESVDLLVKTTVKRLFLSPFSAHTLTALLLILALLSLFIHLSHTHARQNLRLRHLPGTIASAVSIGGQTGTSALLSEKEATSRGSGMTDTELKDALRERRFRIDPATMKIVMEGEEGYSSATSPNYRQGEFMWIPEAVERIKRGSRRMSGLYGGRRESRLIDMDGSPRSPRTPRTPRGAEPGRPPRSGEAQRTFNVIAL</sequence>
<keyword evidence="4" id="KW-1185">Reference proteome</keyword>
<evidence type="ECO:0000313" key="3">
    <source>
        <dbReference type="EMBL" id="KAL0069050.1"/>
    </source>
</evidence>
<keyword evidence="2" id="KW-0472">Membrane</keyword>
<dbReference type="EMBL" id="JBBXMP010000014">
    <property type="protein sequence ID" value="KAL0069050.1"/>
    <property type="molecule type" value="Genomic_DNA"/>
</dbReference>
<organism evidence="3 4">
    <name type="scientific">Marasmius tenuissimus</name>
    <dbReference type="NCBI Taxonomy" id="585030"/>
    <lineage>
        <taxon>Eukaryota</taxon>
        <taxon>Fungi</taxon>
        <taxon>Dikarya</taxon>
        <taxon>Basidiomycota</taxon>
        <taxon>Agaricomycotina</taxon>
        <taxon>Agaricomycetes</taxon>
        <taxon>Agaricomycetidae</taxon>
        <taxon>Agaricales</taxon>
        <taxon>Marasmiineae</taxon>
        <taxon>Marasmiaceae</taxon>
        <taxon>Marasmius</taxon>
    </lineage>
</organism>
<comment type="caution">
    <text evidence="3">The sequence shown here is derived from an EMBL/GenBank/DDBJ whole genome shotgun (WGS) entry which is preliminary data.</text>
</comment>
<evidence type="ECO:0000256" key="2">
    <source>
        <dbReference type="SAM" id="Phobius"/>
    </source>
</evidence>
<dbReference type="PANTHER" id="PTHR37544">
    <property type="entry name" value="SPRAY-RELATED"/>
    <property type="match status" value="1"/>
</dbReference>
<feature type="transmembrane region" description="Helical" evidence="2">
    <location>
        <begin position="574"/>
        <end position="595"/>
    </location>
</feature>
<feature type="region of interest" description="Disordered" evidence="1">
    <location>
        <begin position="703"/>
        <end position="748"/>
    </location>
</feature>
<feature type="transmembrane region" description="Helical" evidence="2">
    <location>
        <begin position="186"/>
        <end position="209"/>
    </location>
</feature>
<proteinExistence type="predicted"/>